<gene>
    <name evidence="2" type="ORF">K8W01_13590</name>
</gene>
<dbReference type="Gene3D" id="3.90.550.10">
    <property type="entry name" value="Spore Coat Polysaccharide Biosynthesis Protein SpsA, Chain A"/>
    <property type="match status" value="1"/>
</dbReference>
<dbReference type="EC" id="2.4.-.-" evidence="2"/>
<dbReference type="Pfam" id="PF00535">
    <property type="entry name" value="Glycos_transf_2"/>
    <property type="match status" value="1"/>
</dbReference>
<evidence type="ECO:0000313" key="3">
    <source>
        <dbReference type="Proteomes" id="UP000742631"/>
    </source>
</evidence>
<keyword evidence="2" id="KW-0328">Glycosyltransferase</keyword>
<dbReference type="CDD" id="cd03801">
    <property type="entry name" value="GT4_PimA-like"/>
    <property type="match status" value="1"/>
</dbReference>
<sequence length="691" mass="74982">MSASLPIPLLDTVDPGIGRRAALAEAALIWESLFRNGVRLAFAPVAEPEVSIVIVARDARHLLALTLYRLCAGQALAGTTFEVILVDNASTPETRALYGRLDGVTLIENEANTGFGPACNAGAARARGRFVLFLNPDVDLLPGALAAMAAAFRDHDGAGIVGARLVFPGGFLQESGAGFRDDAQLTHPYGRGNADPLAPEYAVTRDVGYVSGAVLMIERTLFEALGGFDPLFAPAYFEDTDLCLRCHQAGRRVIVQPRATAIHYENATSARREDVEALLDRNRARFLDRHRPALFEQGPQPKGGGLIDHDPWRLRVLYVDDRVPHLDLGAGLPRANAILNAMAGLGYAVTFFPNYEADAEESQRYRDLDERIEIVHASGDEGFSRLIQERRDRYDVLWVSRPHNILFVTQALNAAGLDPRSFVRSKVIFDSEALFALRDFVTEAATRGSAVAADLAWQAERETRRFGLADAVVCVSHAEARVLARYRACNAAVLGHALSLPEAPTPDFAERAGFVFVGALAREGQPNVDSLDWFFAHVWPLVRARLPGATLTIVGGIAPEIRARYAREPGVTVTGRVPRTEPPLDAARVFLAPTRFAAGIPHKVHEAVARGLPCVVTPILADQVGWAEGEGFLVRDWRDPDAFAEALVTLHEDAARWEAVRSGGLARIAEDCDAAAFAAAIRRLCEAQVVA</sequence>
<dbReference type="AlphaFoldDB" id="A0A921E431"/>
<comment type="caution">
    <text evidence="2">The sequence shown here is derived from an EMBL/GenBank/DDBJ whole genome shotgun (WGS) entry which is preliminary data.</text>
</comment>
<accession>A0A921E431</accession>
<reference evidence="2" key="2">
    <citation type="submission" date="2021-09" db="EMBL/GenBank/DDBJ databases">
        <authorList>
            <person name="Gilroy R."/>
        </authorList>
    </citation>
    <scope>NUCLEOTIDE SEQUENCE</scope>
    <source>
        <strain evidence="2">316</strain>
    </source>
</reference>
<dbReference type="GO" id="GO:0016757">
    <property type="term" value="F:glycosyltransferase activity"/>
    <property type="evidence" value="ECO:0007669"/>
    <property type="project" value="UniProtKB-KW"/>
</dbReference>
<dbReference type="CDD" id="cd04186">
    <property type="entry name" value="GT_2_like_c"/>
    <property type="match status" value="1"/>
</dbReference>
<dbReference type="EMBL" id="DYYG01000037">
    <property type="protein sequence ID" value="HJE24686.1"/>
    <property type="molecule type" value="Genomic_DNA"/>
</dbReference>
<dbReference type="Pfam" id="PF13692">
    <property type="entry name" value="Glyco_trans_1_4"/>
    <property type="match status" value="1"/>
</dbReference>
<feature type="domain" description="Glycosyltransferase 2-like" evidence="1">
    <location>
        <begin position="51"/>
        <end position="173"/>
    </location>
</feature>
<dbReference type="InterPro" id="IPR029044">
    <property type="entry name" value="Nucleotide-diphossugar_trans"/>
</dbReference>
<organism evidence="2 3">
    <name type="scientific">Methylorubrum populi</name>
    <dbReference type="NCBI Taxonomy" id="223967"/>
    <lineage>
        <taxon>Bacteria</taxon>
        <taxon>Pseudomonadati</taxon>
        <taxon>Pseudomonadota</taxon>
        <taxon>Alphaproteobacteria</taxon>
        <taxon>Hyphomicrobiales</taxon>
        <taxon>Methylobacteriaceae</taxon>
        <taxon>Methylorubrum</taxon>
    </lineage>
</organism>
<dbReference type="Proteomes" id="UP000742631">
    <property type="component" value="Unassembled WGS sequence"/>
</dbReference>
<dbReference type="PANTHER" id="PTHR43179">
    <property type="entry name" value="RHAMNOSYLTRANSFERASE WBBL"/>
    <property type="match status" value="1"/>
</dbReference>
<keyword evidence="2" id="KW-0808">Transferase</keyword>
<reference evidence="2" key="1">
    <citation type="journal article" date="2021" name="PeerJ">
        <title>Extensive microbial diversity within the chicken gut microbiome revealed by metagenomics and culture.</title>
        <authorList>
            <person name="Gilroy R."/>
            <person name="Ravi A."/>
            <person name="Getino M."/>
            <person name="Pursley I."/>
            <person name="Horton D.L."/>
            <person name="Alikhan N.F."/>
            <person name="Baker D."/>
            <person name="Gharbi K."/>
            <person name="Hall N."/>
            <person name="Watson M."/>
            <person name="Adriaenssens E.M."/>
            <person name="Foster-Nyarko E."/>
            <person name="Jarju S."/>
            <person name="Secka A."/>
            <person name="Antonio M."/>
            <person name="Oren A."/>
            <person name="Chaudhuri R.R."/>
            <person name="La Ragione R."/>
            <person name="Hildebrand F."/>
            <person name="Pallen M.J."/>
        </authorList>
    </citation>
    <scope>NUCLEOTIDE SEQUENCE</scope>
    <source>
        <strain evidence="2">316</strain>
    </source>
</reference>
<name>A0A921E431_9HYPH</name>
<dbReference type="PANTHER" id="PTHR43179:SF7">
    <property type="entry name" value="RHAMNOSYLTRANSFERASE WBBL"/>
    <property type="match status" value="1"/>
</dbReference>
<dbReference type="SUPFAM" id="SSF53756">
    <property type="entry name" value="UDP-Glycosyltransferase/glycogen phosphorylase"/>
    <property type="match status" value="1"/>
</dbReference>
<dbReference type="SUPFAM" id="SSF53448">
    <property type="entry name" value="Nucleotide-diphospho-sugar transferases"/>
    <property type="match status" value="1"/>
</dbReference>
<evidence type="ECO:0000259" key="1">
    <source>
        <dbReference type="Pfam" id="PF00535"/>
    </source>
</evidence>
<dbReference type="Gene3D" id="3.40.50.2000">
    <property type="entry name" value="Glycogen Phosphorylase B"/>
    <property type="match status" value="1"/>
</dbReference>
<evidence type="ECO:0000313" key="2">
    <source>
        <dbReference type="EMBL" id="HJE24686.1"/>
    </source>
</evidence>
<dbReference type="InterPro" id="IPR001173">
    <property type="entry name" value="Glyco_trans_2-like"/>
</dbReference>
<protein>
    <submittedName>
        <fullName evidence="2">Glycosyltransferase</fullName>
        <ecNumber evidence="2">2.4.-.-</ecNumber>
    </submittedName>
</protein>
<proteinExistence type="predicted"/>